<keyword evidence="2" id="KW-1185">Reference proteome</keyword>
<evidence type="ECO:0000313" key="1">
    <source>
        <dbReference type="EMBL" id="CAF0911677.1"/>
    </source>
</evidence>
<evidence type="ECO:0000313" key="2">
    <source>
        <dbReference type="Proteomes" id="UP000663879"/>
    </source>
</evidence>
<organism evidence="1 2">
    <name type="scientific">Brachionus calyciflorus</name>
    <dbReference type="NCBI Taxonomy" id="104777"/>
    <lineage>
        <taxon>Eukaryota</taxon>
        <taxon>Metazoa</taxon>
        <taxon>Spiralia</taxon>
        <taxon>Gnathifera</taxon>
        <taxon>Rotifera</taxon>
        <taxon>Eurotatoria</taxon>
        <taxon>Monogononta</taxon>
        <taxon>Pseudotrocha</taxon>
        <taxon>Ploima</taxon>
        <taxon>Brachionidae</taxon>
        <taxon>Brachionus</taxon>
    </lineage>
</organism>
<name>A0A814AGW1_9BILA</name>
<dbReference type="EMBL" id="CAJNOC010002088">
    <property type="protein sequence ID" value="CAF0911677.1"/>
    <property type="molecule type" value="Genomic_DNA"/>
</dbReference>
<accession>A0A814AGW1</accession>
<sequence length="1141" mass="136124">MDKIFEKDFKNIEEINEILGRANKSTNLKEICTLLGKISNNFKNLSWKNDEKDLIRNVHGLRNPYIQNKYNEKGAKIDFEILVHLDGVKAYFFQDNKLNQLNDDNLIKNVKGSILILIKKIKLVIDDFNGSKKQTNNQDLGFLLSICSYINDQKSIKSILFEFDSLKNNIGAINLDQKDSRYFLGSFLIKIGEISKKFSDIILNNNPEIKKLFSYLYSYRIIVAKTNCLSDTNDKRLNHIHFFLELKINDLICILQKIEGKIKFDCLIEPFYTFDFEISNELDDVSFYLCLGSVYLEEEHEKLSLSLTEEEKVKKEIESRNYFKINNVFSEKDLKKNQEDNCTLLKDVEVFDMAKKDLEKSYQNIDKWVQNSFLNSIIRILNEFEKRIEPYLSKLNLSKYPCLNGLLDFIKNHTIIQKDNDSKPQVKKLNIKLEFNDTDIKFLQDFFNTAKEFKNGIDLKNEILTIQKEWLDEKERKKELLEKYSSKFKFVKVNRENLLLIHSELEYFCSLYDKFDDFSDINTRIINTSFVITGEYLKNFYLLIEKGNFKEFNLRNHSIWIDDWKKAKKFRDDMIHNKKLDLKTKKEYKEFYDRIKNITKGWEKDFGFLIFKLGLNSSARFGTDDLRLYNDPDLLEKKYESLFSIYKNMLVLNRNFNSLGVKEIYEKIKNDLNTIEDEHIDFKFNIIWQLSLAEKNLNNYEKVVECLLIILRDLDKIKDEKQQIYLECCYKFDLSIAYIELSQFMKAWETADKVEQISKKVFDFSSWFIMSLPTKAKSNYELGFRDLSVKSNELSLFKYLNSVYTLSLPPILVIRTKCEITYEIATFYIHNFEIGKSESFLNYLNMLIKENEYILKNALGQQIVTYLSMESILMLKINILKCLFYEKKQSENYKNFYSICLDSIEDYYKFQNFDYTFNFDILFFKVYKKIDLNFKENNILDKFNFDSITLDKLNNNILVAYRDILINFYLSRIRFNNFETVLPILNYHINGLKKFCQFYIIFICKKKITPDKNNLSLETAIELYYLFDILIKYHLENPIKSKTINDEIHSKLEYDFKLVSNNLKAFIKGYECKKIDIRDFFNISYKNSLEKEIDKLNDQRKENILSYDRNLIDLHVNFRESLEKMDFFISDNKKFLLISKK</sequence>
<gene>
    <name evidence="1" type="ORF">OXX778_LOCUS11937</name>
</gene>
<proteinExistence type="predicted"/>
<dbReference type="Proteomes" id="UP000663879">
    <property type="component" value="Unassembled WGS sequence"/>
</dbReference>
<dbReference type="AlphaFoldDB" id="A0A814AGW1"/>
<protein>
    <submittedName>
        <fullName evidence="1">Uncharacterized protein</fullName>
    </submittedName>
</protein>
<reference evidence="1" key="1">
    <citation type="submission" date="2021-02" db="EMBL/GenBank/DDBJ databases">
        <authorList>
            <person name="Nowell W R."/>
        </authorList>
    </citation>
    <scope>NUCLEOTIDE SEQUENCE</scope>
    <source>
        <strain evidence="1">Ploen Becks lab</strain>
    </source>
</reference>
<comment type="caution">
    <text evidence="1">The sequence shown here is derived from an EMBL/GenBank/DDBJ whole genome shotgun (WGS) entry which is preliminary data.</text>
</comment>